<organism evidence="1 2">
    <name type="scientific">Holothuria leucospilota</name>
    <name type="common">Black long sea cucumber</name>
    <name type="synonym">Mertensiothuria leucospilota</name>
    <dbReference type="NCBI Taxonomy" id="206669"/>
    <lineage>
        <taxon>Eukaryota</taxon>
        <taxon>Metazoa</taxon>
        <taxon>Echinodermata</taxon>
        <taxon>Eleutherozoa</taxon>
        <taxon>Echinozoa</taxon>
        <taxon>Holothuroidea</taxon>
        <taxon>Aspidochirotacea</taxon>
        <taxon>Aspidochirotida</taxon>
        <taxon>Holothuriidae</taxon>
        <taxon>Holothuria</taxon>
    </lineage>
</organism>
<reference evidence="1" key="1">
    <citation type="submission" date="2021-10" db="EMBL/GenBank/DDBJ databases">
        <title>Tropical sea cucumber genome reveals ecological adaptation and Cuvierian tubules defense mechanism.</title>
        <authorList>
            <person name="Chen T."/>
        </authorList>
    </citation>
    <scope>NUCLEOTIDE SEQUENCE</scope>
    <source>
        <strain evidence="1">Nanhai2018</strain>
        <tissue evidence="1">Muscle</tissue>
    </source>
</reference>
<dbReference type="AlphaFoldDB" id="A0A9Q1CN48"/>
<accession>A0A9Q1CN48</accession>
<dbReference type="PANTHER" id="PTHR47642">
    <property type="entry name" value="ATP-DEPENDENT DNA HELICASE"/>
    <property type="match status" value="1"/>
</dbReference>
<evidence type="ECO:0000313" key="1">
    <source>
        <dbReference type="EMBL" id="KAJ8048296.1"/>
    </source>
</evidence>
<dbReference type="Proteomes" id="UP001152320">
    <property type="component" value="Chromosome 1"/>
</dbReference>
<proteinExistence type="predicted"/>
<dbReference type="EMBL" id="JAIZAY010000001">
    <property type="protein sequence ID" value="KAJ8048296.1"/>
    <property type="molecule type" value="Genomic_DNA"/>
</dbReference>
<name>A0A9Q1CN48_HOLLE</name>
<protein>
    <submittedName>
        <fullName evidence="1">Uncharacterized protein</fullName>
    </submittedName>
</protein>
<comment type="caution">
    <text evidence="1">The sequence shown here is derived from an EMBL/GenBank/DDBJ whole genome shotgun (WGS) entry which is preliminary data.</text>
</comment>
<keyword evidence="2" id="KW-1185">Reference proteome</keyword>
<evidence type="ECO:0000313" key="2">
    <source>
        <dbReference type="Proteomes" id="UP001152320"/>
    </source>
</evidence>
<dbReference type="InterPro" id="IPR051055">
    <property type="entry name" value="PIF1_helicase"/>
</dbReference>
<sequence>MIETTLLSPLQQDVSEDEKLKAKLNYQKVSKLLSDMKDGQNFSHEQFLNQLNLTQSQNMCLQTSINTPTIFLKRSPKEIRTNPYMKSLLDSYGANHHIQFVTDPYACAVYIVAYMSKSQRGMSLLLDQACKEARNGNSDIQNQVKSIGNKFLNAVESKEDLEQMDPDDTDIECGNIKRYSQRPHLLEQYCLADYASKINIIYPKEIQDPYDDCYEDDPFHMKNESQDEGKAAFNINGLTIHSAFQIDPNRGYNFLKLNSDKLNSLQVKYRHLQVVIIDEISIVGKQTVAFYK</sequence>
<dbReference type="OrthoDB" id="10063152at2759"/>
<dbReference type="PANTHER" id="PTHR47642:SF5">
    <property type="entry name" value="ATP-DEPENDENT DNA HELICASE"/>
    <property type="match status" value="1"/>
</dbReference>
<gene>
    <name evidence="1" type="ORF">HOLleu_00549</name>
</gene>